<name>A0A6G7WFV9_9LACT</name>
<feature type="region of interest" description="Disordered" evidence="1">
    <location>
        <begin position="229"/>
        <end position="254"/>
    </location>
</feature>
<evidence type="ECO:0000259" key="2">
    <source>
        <dbReference type="Pfam" id="PF11181"/>
    </source>
</evidence>
<feature type="compositionally biased region" description="Basic and acidic residues" evidence="1">
    <location>
        <begin position="229"/>
        <end position="241"/>
    </location>
</feature>
<feature type="domain" description="General stress protein 17M-like" evidence="2">
    <location>
        <begin position="8"/>
        <end position="108"/>
    </location>
</feature>
<accession>A0A6G7WFV9</accession>
<reference evidence="3 4" key="1">
    <citation type="journal article" date="2017" name="Int. J. Syst. Evol. Microbiol.">
        <title>Jeotgalibaca porci sp. nov. and Jeotgalibaca arthritidis sp. nov., isolated from pigs, and emended description of the genus Jeotgalibaca.</title>
        <authorList>
            <person name="Zamora L."/>
            <person name="Perez-Sancho M."/>
            <person name="Dominguez L."/>
            <person name="Fernandez-Garayzabal J.F."/>
            <person name="Vela A.I."/>
        </authorList>
    </citation>
    <scope>NUCLEOTIDE SEQUENCE [LARGE SCALE GENOMIC DNA]</scope>
    <source>
        <strain evidence="3 4">CCUG 69148</strain>
    </source>
</reference>
<dbReference type="KEGG" id="jpo:G7058_03425"/>
<feature type="compositionally biased region" description="Basic and acidic residues" evidence="1">
    <location>
        <begin position="157"/>
        <end position="166"/>
    </location>
</feature>
<evidence type="ECO:0000313" key="4">
    <source>
        <dbReference type="Proteomes" id="UP000501830"/>
    </source>
</evidence>
<dbReference type="GeneID" id="94552315"/>
<dbReference type="RefSeq" id="WP_166062235.1">
    <property type="nucleotide sequence ID" value="NZ_CP049889.1"/>
</dbReference>
<dbReference type="AlphaFoldDB" id="A0A6G7WFV9"/>
<feature type="region of interest" description="Disordered" evidence="1">
    <location>
        <begin position="144"/>
        <end position="217"/>
    </location>
</feature>
<evidence type="ECO:0000256" key="1">
    <source>
        <dbReference type="SAM" id="MobiDB-lite"/>
    </source>
</evidence>
<gene>
    <name evidence="3" type="ORF">G7058_03425</name>
</gene>
<dbReference type="InterPro" id="IPR025889">
    <property type="entry name" value="GSP17M-like_dom"/>
</dbReference>
<organism evidence="3 4">
    <name type="scientific">Jeotgalibaca porci</name>
    <dbReference type="NCBI Taxonomy" id="1868793"/>
    <lineage>
        <taxon>Bacteria</taxon>
        <taxon>Bacillati</taxon>
        <taxon>Bacillota</taxon>
        <taxon>Bacilli</taxon>
        <taxon>Lactobacillales</taxon>
        <taxon>Carnobacteriaceae</taxon>
        <taxon>Jeotgalibaca</taxon>
    </lineage>
</organism>
<sequence length="254" mass="28458">MNRRIEGAFREYGHLLEAINDLHESGYESKQLLVVTRNDSDSGLTEKTGVEVVVTRGESLWDKIVSFFTVELDGDDDENEPEDEEDIFEKFGIDEETYERFEESLENGEYLLLVDTAPPADPEHADFMVRDGIIKEEEDAKLAARPDWTDADVADGDVPKHSRSAETEGVAEMTEEFKHGEIEPDKTEVTQSEQPALEDEITGEPIEADTQAGDVTEGDEEVVLDELQHDEVAFPDVDKVSTDPFGGETETKEE</sequence>
<dbReference type="Pfam" id="PF11181">
    <property type="entry name" value="YflT"/>
    <property type="match status" value="1"/>
</dbReference>
<dbReference type="Proteomes" id="UP000501830">
    <property type="component" value="Chromosome"/>
</dbReference>
<proteinExistence type="predicted"/>
<protein>
    <recommendedName>
        <fullName evidence="2">General stress protein 17M-like domain-containing protein</fullName>
    </recommendedName>
</protein>
<keyword evidence="4" id="KW-1185">Reference proteome</keyword>
<dbReference type="EMBL" id="CP049889">
    <property type="protein sequence ID" value="QIK51185.1"/>
    <property type="molecule type" value="Genomic_DNA"/>
</dbReference>
<evidence type="ECO:0000313" key="3">
    <source>
        <dbReference type="EMBL" id="QIK51185.1"/>
    </source>
</evidence>
<feature type="compositionally biased region" description="Basic and acidic residues" evidence="1">
    <location>
        <begin position="175"/>
        <end position="188"/>
    </location>
</feature>